<proteinExistence type="predicted"/>
<accession>A0A8H4LKB7</accession>
<dbReference type="PROSITE" id="PS51192">
    <property type="entry name" value="HELICASE_ATP_BIND_1"/>
    <property type="match status" value="1"/>
</dbReference>
<name>A0A8H4LKB7_9HYPO</name>
<keyword evidence="1" id="KW-0547">Nucleotide-binding</keyword>
<evidence type="ECO:0000313" key="7">
    <source>
        <dbReference type="EMBL" id="KAF4469014.1"/>
    </source>
</evidence>
<organism evidence="7 8">
    <name type="scientific">Fusarium albosuccineum</name>
    <dbReference type="NCBI Taxonomy" id="1237068"/>
    <lineage>
        <taxon>Eukaryota</taxon>
        <taxon>Fungi</taxon>
        <taxon>Dikarya</taxon>
        <taxon>Ascomycota</taxon>
        <taxon>Pezizomycotina</taxon>
        <taxon>Sordariomycetes</taxon>
        <taxon>Hypocreomycetidae</taxon>
        <taxon>Hypocreales</taxon>
        <taxon>Nectriaceae</taxon>
        <taxon>Fusarium</taxon>
        <taxon>Fusarium decemcellulare species complex</taxon>
    </lineage>
</organism>
<dbReference type="EMBL" id="JAADYS010000531">
    <property type="protein sequence ID" value="KAF4469014.1"/>
    <property type="molecule type" value="Genomic_DNA"/>
</dbReference>
<keyword evidence="2" id="KW-0378">Hydrolase</keyword>
<protein>
    <submittedName>
        <fullName evidence="7">DNA repair rad5</fullName>
    </submittedName>
</protein>
<dbReference type="PANTHER" id="PTHR45626">
    <property type="entry name" value="TRANSCRIPTION TERMINATION FACTOR 2-RELATED"/>
    <property type="match status" value="1"/>
</dbReference>
<dbReference type="PANTHER" id="PTHR45626:SF22">
    <property type="entry name" value="DNA REPAIR PROTEIN RAD5"/>
    <property type="match status" value="1"/>
</dbReference>
<dbReference type="GO" id="GO:0008094">
    <property type="term" value="F:ATP-dependent activity, acting on DNA"/>
    <property type="evidence" value="ECO:0007669"/>
    <property type="project" value="TreeGrafter"/>
</dbReference>
<dbReference type="Gene3D" id="3.40.50.10810">
    <property type="entry name" value="Tandem AAA-ATPase domain"/>
    <property type="match status" value="1"/>
</dbReference>
<dbReference type="PROSITE" id="PS51194">
    <property type="entry name" value="HELICASE_CTER"/>
    <property type="match status" value="1"/>
</dbReference>
<dbReference type="InterPro" id="IPR038718">
    <property type="entry name" value="SNF2-like_sf"/>
</dbReference>
<dbReference type="CDD" id="cd18008">
    <property type="entry name" value="DEXDc_SHPRH-like"/>
    <property type="match status" value="1"/>
</dbReference>
<evidence type="ECO:0000256" key="1">
    <source>
        <dbReference type="ARBA" id="ARBA00022741"/>
    </source>
</evidence>
<keyword evidence="3" id="KW-0067">ATP-binding</keyword>
<dbReference type="InterPro" id="IPR049730">
    <property type="entry name" value="SNF2/RAD54-like_C"/>
</dbReference>
<dbReference type="SUPFAM" id="SSF52540">
    <property type="entry name" value="P-loop containing nucleoside triphosphate hydrolases"/>
    <property type="match status" value="2"/>
</dbReference>
<dbReference type="InterPro" id="IPR000330">
    <property type="entry name" value="SNF2_N"/>
</dbReference>
<dbReference type="Pfam" id="PF00176">
    <property type="entry name" value="SNF2-rel_dom"/>
    <property type="match status" value="1"/>
</dbReference>
<dbReference type="SMART" id="SM00490">
    <property type="entry name" value="HELICc"/>
    <property type="match status" value="1"/>
</dbReference>
<dbReference type="InterPro" id="IPR014001">
    <property type="entry name" value="Helicase_ATP-bd"/>
</dbReference>
<evidence type="ECO:0000259" key="5">
    <source>
        <dbReference type="PROSITE" id="PS51192"/>
    </source>
</evidence>
<evidence type="ECO:0000256" key="3">
    <source>
        <dbReference type="ARBA" id="ARBA00022840"/>
    </source>
</evidence>
<dbReference type="Proteomes" id="UP000554235">
    <property type="component" value="Unassembled WGS sequence"/>
</dbReference>
<comment type="caution">
    <text evidence="7">The sequence shown here is derived from an EMBL/GenBank/DDBJ whole genome shotgun (WGS) entry which is preliminary data.</text>
</comment>
<evidence type="ECO:0000313" key="8">
    <source>
        <dbReference type="Proteomes" id="UP000554235"/>
    </source>
</evidence>
<dbReference type="OrthoDB" id="448448at2759"/>
<gene>
    <name evidence="7" type="ORF">FALBO_4080</name>
</gene>
<evidence type="ECO:0000259" key="6">
    <source>
        <dbReference type="PROSITE" id="PS51194"/>
    </source>
</evidence>
<dbReference type="Gene3D" id="3.40.50.300">
    <property type="entry name" value="P-loop containing nucleotide triphosphate hydrolases"/>
    <property type="match status" value="1"/>
</dbReference>
<dbReference type="InterPro" id="IPR027417">
    <property type="entry name" value="P-loop_NTPase"/>
</dbReference>
<dbReference type="AlphaFoldDB" id="A0A8H4LKB7"/>
<dbReference type="SMART" id="SM00487">
    <property type="entry name" value="DEXDc"/>
    <property type="match status" value="1"/>
</dbReference>
<feature type="domain" description="Helicase ATP-binding" evidence="5">
    <location>
        <begin position="283"/>
        <end position="461"/>
    </location>
</feature>
<dbReference type="Pfam" id="PF00271">
    <property type="entry name" value="Helicase_C"/>
    <property type="match status" value="1"/>
</dbReference>
<feature type="non-terminal residue" evidence="7">
    <location>
        <position position="1"/>
    </location>
</feature>
<feature type="domain" description="Helicase C-terminal" evidence="6">
    <location>
        <begin position="662"/>
        <end position="817"/>
    </location>
</feature>
<dbReference type="CDD" id="cd18793">
    <property type="entry name" value="SF2_C_SNF"/>
    <property type="match status" value="1"/>
</dbReference>
<dbReference type="GO" id="GO:0006281">
    <property type="term" value="P:DNA repair"/>
    <property type="evidence" value="ECO:0007669"/>
    <property type="project" value="TreeGrafter"/>
</dbReference>
<feature type="region of interest" description="Disordered" evidence="4">
    <location>
        <begin position="625"/>
        <end position="651"/>
    </location>
</feature>
<dbReference type="GO" id="GO:0005634">
    <property type="term" value="C:nucleus"/>
    <property type="evidence" value="ECO:0007669"/>
    <property type="project" value="TreeGrafter"/>
</dbReference>
<dbReference type="GO" id="GO:0016787">
    <property type="term" value="F:hydrolase activity"/>
    <property type="evidence" value="ECO:0007669"/>
    <property type="project" value="UniProtKB-KW"/>
</dbReference>
<sequence>NQAGEKSVTSSLAAFAFFIFDHLRLSAFVKHLSCNMLSLPKRSYDYNTQPDDSLEESATQKRARINDNDTARGGCDNLCQVDFDVAMVEAADTIPCAYICYGAVNTSVLPTTSELPWSRFYGFKLEALEGQYYLVCSGQTDIRGFGILDQITAKKLHSLTDFSHLSFTAVAPLSTFSRRSGKKRVIDISVNIIGPEFLAEAVGQALETVPCYLQHPCFLETNIRYVNPHFFFVGKRAHDMREYVGPALSDAISKQKDGVRFMLAREDASLHRSLTSRAKKFSSNTSHLCLGGILADIMGLGKTLTTLATAAFSKHAALEFENIQVATPYQRTRGTLIVATSHQVLDVWGAEIEKHFGPGTLTTAVFHGDQRTKAIKGLTSFDIVLTTYATLLADYKGRKVLQNLTWFRVVLDEAHCIRNDSTQRFKAANELQASRRWCLTGTPIQNSLDDLRSLLKFLRLRPFESRSYFDKNIVEPLRQDPHGGFIYLRVLLNTICLRRGESHLDLPPYETEEVSITLTQKELGLYSAILTDCRSQFDKMVSNKASIKKYNILFTTIMKLRMLCNHGSAHVSTRGEALCEFCCGDSKDIATFLDGLETCPECGRALKTRDKSSLVASTEQMFLASPAHSSPATPLSRVSSPSTPGQWNVPDEARRSSKLSAVIQKIFESLPGSKNLVFTSWRTTLDLLESMLIEKCIPCRRIDGRVSIADRSQRLAEFQFDPDNRIPVLLLSIETGAVGLTLTAADRVHIIEPQWNPSVEQQAIGRALRIGQMRKVTILKYMTKDTVEQNIVTLQKRKSGLAKFSLDSRTEDTQSEGLDVGTEE</sequence>
<dbReference type="InterPro" id="IPR050628">
    <property type="entry name" value="SNF2_RAD54_helicase_TF"/>
</dbReference>
<feature type="region of interest" description="Disordered" evidence="4">
    <location>
        <begin position="805"/>
        <end position="824"/>
    </location>
</feature>
<dbReference type="GO" id="GO:0005524">
    <property type="term" value="F:ATP binding"/>
    <property type="evidence" value="ECO:0007669"/>
    <property type="project" value="UniProtKB-KW"/>
</dbReference>
<evidence type="ECO:0000256" key="4">
    <source>
        <dbReference type="SAM" id="MobiDB-lite"/>
    </source>
</evidence>
<keyword evidence="8" id="KW-1185">Reference proteome</keyword>
<dbReference type="InterPro" id="IPR001650">
    <property type="entry name" value="Helicase_C-like"/>
</dbReference>
<evidence type="ECO:0000256" key="2">
    <source>
        <dbReference type="ARBA" id="ARBA00022801"/>
    </source>
</evidence>
<feature type="compositionally biased region" description="Polar residues" evidence="4">
    <location>
        <begin position="627"/>
        <end position="646"/>
    </location>
</feature>
<reference evidence="7 8" key="1">
    <citation type="submission" date="2020-01" db="EMBL/GenBank/DDBJ databases">
        <title>Identification and distribution of gene clusters putatively required for synthesis of sphingolipid metabolism inhibitors in phylogenetically diverse species of the filamentous fungus Fusarium.</title>
        <authorList>
            <person name="Kim H.-S."/>
            <person name="Busman M."/>
            <person name="Brown D.W."/>
            <person name="Divon H."/>
            <person name="Uhlig S."/>
            <person name="Proctor R.H."/>
        </authorList>
    </citation>
    <scope>NUCLEOTIDE SEQUENCE [LARGE SCALE GENOMIC DNA]</scope>
    <source>
        <strain evidence="7 8">NRRL 20459</strain>
    </source>
</reference>